<protein>
    <submittedName>
        <fullName evidence="1">Glycosyltransferase family 1 protein</fullName>
    </submittedName>
</protein>
<accession>A0A4R5KKH3</accession>
<dbReference type="Proteomes" id="UP000295636">
    <property type="component" value="Unassembled WGS sequence"/>
</dbReference>
<keyword evidence="2" id="KW-1185">Reference proteome</keyword>
<dbReference type="GO" id="GO:0016740">
    <property type="term" value="F:transferase activity"/>
    <property type="evidence" value="ECO:0007669"/>
    <property type="project" value="UniProtKB-KW"/>
</dbReference>
<reference evidence="1 2" key="1">
    <citation type="submission" date="2019-03" db="EMBL/GenBank/DDBJ databases">
        <title>This is whole genome sequence of Paenibacillus sp MS74 strain.</title>
        <authorList>
            <person name="Trinh H.N."/>
        </authorList>
    </citation>
    <scope>NUCLEOTIDE SEQUENCE [LARGE SCALE GENOMIC DNA]</scope>
    <source>
        <strain evidence="1 2">MS74</strain>
    </source>
</reference>
<sequence>MTLEQAEVRPRPARRLAVIDTLFPWKISGFRYWENMHIFGQRPDTLFFAIHPHHDHFPAEVFHFSKFKEMVVTEGITDVYCVFINLALSLLDRCCLPDGTWMPGSSPELSIRPIMEEYGLRFHTTLYPGGGLGLEPRIQTEFLRLAADNCTTVFTNFEEVLRTIPSSQYHPVAIQTGLYAYAPRLLPGPVQITFCAFNFPRKGFPLLIKAFNMLPEGFHLHIVGDWQDHLHLITNPRYTFHGLLGPESLRSLYADTHVFVNCSAYDQYAMDGFPTTAAVDAMSSGCLLVTTNPTNDRLVLRQGIDYIETEPNEERLADILLWVKEHWEEAAEIAAHGAATIRERFDAEKIVRSKLQHMLGDR</sequence>
<name>A0A4R5KKH3_9BACL</name>
<evidence type="ECO:0000313" key="2">
    <source>
        <dbReference type="Proteomes" id="UP000295636"/>
    </source>
</evidence>
<evidence type="ECO:0000313" key="1">
    <source>
        <dbReference type="EMBL" id="TDF95966.1"/>
    </source>
</evidence>
<dbReference type="Pfam" id="PF13692">
    <property type="entry name" value="Glyco_trans_1_4"/>
    <property type="match status" value="1"/>
</dbReference>
<comment type="caution">
    <text evidence="1">The sequence shown here is derived from an EMBL/GenBank/DDBJ whole genome shotgun (WGS) entry which is preliminary data.</text>
</comment>
<dbReference type="SUPFAM" id="SSF53756">
    <property type="entry name" value="UDP-Glycosyltransferase/glycogen phosphorylase"/>
    <property type="match status" value="1"/>
</dbReference>
<dbReference type="AlphaFoldDB" id="A0A4R5KKH3"/>
<dbReference type="Gene3D" id="3.40.50.2000">
    <property type="entry name" value="Glycogen Phosphorylase B"/>
    <property type="match status" value="1"/>
</dbReference>
<dbReference type="OrthoDB" id="2538520at2"/>
<dbReference type="RefSeq" id="WP_133231264.1">
    <property type="nucleotide sequence ID" value="NZ_SMRT01000009.1"/>
</dbReference>
<keyword evidence="1" id="KW-0808">Transferase</keyword>
<gene>
    <name evidence="1" type="ORF">E1757_19830</name>
</gene>
<proteinExistence type="predicted"/>
<organism evidence="1 2">
    <name type="scientific">Paenibacillus piri</name>
    <dbReference type="NCBI Taxonomy" id="2547395"/>
    <lineage>
        <taxon>Bacteria</taxon>
        <taxon>Bacillati</taxon>
        <taxon>Bacillota</taxon>
        <taxon>Bacilli</taxon>
        <taxon>Bacillales</taxon>
        <taxon>Paenibacillaceae</taxon>
        <taxon>Paenibacillus</taxon>
    </lineage>
</organism>
<dbReference type="EMBL" id="SMRT01000009">
    <property type="protein sequence ID" value="TDF95966.1"/>
    <property type="molecule type" value="Genomic_DNA"/>
</dbReference>